<proteinExistence type="predicted"/>
<reference evidence="2 3" key="1">
    <citation type="journal article" date="2013" name="Genome Announc.">
        <title>Draft Genome Sequence of the Moderately Halophilic Bacterium Marinobacter lipolyticus Strain SM19.</title>
        <authorList>
            <person name="Papke R.T."/>
            <person name="de la Haba R.R."/>
            <person name="Infante-Dominguez C."/>
            <person name="Perez D."/>
            <person name="Sanchez-Porro C."/>
            <person name="Lapierre P."/>
            <person name="Ventosa A."/>
        </authorList>
    </citation>
    <scope>NUCLEOTIDE SEQUENCE [LARGE SCALE GENOMIC DNA]</scope>
    <source>
        <strain evidence="2 3">SM19</strain>
    </source>
</reference>
<feature type="region of interest" description="Disordered" evidence="1">
    <location>
        <begin position="184"/>
        <end position="226"/>
    </location>
</feature>
<organism evidence="2 3">
    <name type="scientific">Marinobacter lipolyticus SM19</name>
    <dbReference type="NCBI Taxonomy" id="1318628"/>
    <lineage>
        <taxon>Bacteria</taxon>
        <taxon>Pseudomonadati</taxon>
        <taxon>Pseudomonadota</taxon>
        <taxon>Gammaproteobacteria</taxon>
        <taxon>Pseudomonadales</taxon>
        <taxon>Marinobacteraceae</taxon>
        <taxon>Marinobacter</taxon>
    </lineage>
</organism>
<evidence type="ECO:0000256" key="1">
    <source>
        <dbReference type="SAM" id="MobiDB-lite"/>
    </source>
</evidence>
<name>R8AX22_9GAMM</name>
<gene>
    <name evidence="2" type="ORF">MARLIPOL_15889</name>
</gene>
<evidence type="ECO:0000313" key="2">
    <source>
        <dbReference type="EMBL" id="EON90875.1"/>
    </source>
</evidence>
<dbReference type="STRING" id="1318628.MARLIPOL_15889"/>
<sequence>MAGDQLVTLSGRAAVGAPIVNAPVDARCEGGEGFIGSVTTNESGGFLGQVDASALPCALRVTGDGEDKVLHSFADSGGTINITPFTDLIIALSASMAPMDWFNQDEYATAVSSLNLAREEFLGALLNANYNLPGDGFDPFKSSFEINDAVDQLLDAFSAAIRGIPNVADYQAFVDLISSGNLAVIPPAPTPPEDDGSDSGDGNDGDNDNDDGDDDGRGGLIDIIFG</sequence>
<dbReference type="AlphaFoldDB" id="R8AX22"/>
<dbReference type="eggNOG" id="ENOG50336GD">
    <property type="taxonomic scope" value="Bacteria"/>
</dbReference>
<protein>
    <submittedName>
        <fullName evidence="2">Uncharacterized protein</fullName>
    </submittedName>
</protein>
<dbReference type="HOGENOM" id="CLU_1223522_0_0_6"/>
<keyword evidence="3" id="KW-1185">Reference proteome</keyword>
<dbReference type="PATRIC" id="fig|1318628.3.peg.3176"/>
<evidence type="ECO:0000313" key="3">
    <source>
        <dbReference type="Proteomes" id="UP000016540"/>
    </source>
</evidence>
<dbReference type="EMBL" id="ASAD01000021">
    <property type="protein sequence ID" value="EON90875.1"/>
    <property type="molecule type" value="Genomic_DNA"/>
</dbReference>
<accession>R8AX22</accession>
<dbReference type="Proteomes" id="UP000016540">
    <property type="component" value="Unassembled WGS sequence"/>
</dbReference>
<feature type="compositionally biased region" description="Acidic residues" evidence="1">
    <location>
        <begin position="192"/>
        <end position="214"/>
    </location>
</feature>
<comment type="caution">
    <text evidence="2">The sequence shown here is derived from an EMBL/GenBank/DDBJ whole genome shotgun (WGS) entry which is preliminary data.</text>
</comment>